<keyword evidence="2" id="KW-0238">DNA-binding</keyword>
<reference evidence="5 6" key="1">
    <citation type="submission" date="2019-04" db="EMBL/GenBank/DDBJ databases">
        <title>Complete genome sequencing of Piscirickettsia salmonis strain Psal-009.</title>
        <authorList>
            <person name="Schober I."/>
            <person name="Bunk B."/>
            <person name="Sproer C."/>
            <person name="Carril G.P."/>
            <person name="Riedel T."/>
            <person name="Flores-Herrera P.A."/>
            <person name="Nourdin-Galindo G."/>
            <person name="Marshall S.H."/>
            <person name="Overmann J."/>
        </authorList>
    </citation>
    <scope>NUCLEOTIDE SEQUENCE [LARGE SCALE GENOMIC DNA]</scope>
    <source>
        <strain evidence="5 6">Psal-009</strain>
    </source>
</reference>
<dbReference type="PRINTS" id="PR01727">
    <property type="entry name" value="DNABINDINGHU"/>
</dbReference>
<dbReference type="GO" id="GO:0030527">
    <property type="term" value="F:structural constituent of chromatin"/>
    <property type="evidence" value="ECO:0007669"/>
    <property type="project" value="InterPro"/>
</dbReference>
<dbReference type="GO" id="GO:0005829">
    <property type="term" value="C:cytosol"/>
    <property type="evidence" value="ECO:0007669"/>
    <property type="project" value="TreeGrafter"/>
</dbReference>
<protein>
    <submittedName>
        <fullName evidence="5">Integration host factor subunit beta</fullName>
    </submittedName>
</protein>
<feature type="region of interest" description="Disordered" evidence="4">
    <location>
        <begin position="76"/>
        <end position="112"/>
    </location>
</feature>
<evidence type="ECO:0000256" key="1">
    <source>
        <dbReference type="ARBA" id="ARBA00010529"/>
    </source>
</evidence>
<comment type="similarity">
    <text evidence="1 3">Belongs to the bacterial histone-like protein family.</text>
</comment>
<dbReference type="AlphaFoldDB" id="A0A9Q5YLS3"/>
<evidence type="ECO:0000256" key="4">
    <source>
        <dbReference type="SAM" id="MobiDB-lite"/>
    </source>
</evidence>
<dbReference type="EMBL" id="CP038908">
    <property type="protein sequence ID" value="QGO07140.1"/>
    <property type="molecule type" value="Genomic_DNA"/>
</dbReference>
<organism evidence="5 6">
    <name type="scientific">Piscirickettsia salmonis</name>
    <dbReference type="NCBI Taxonomy" id="1238"/>
    <lineage>
        <taxon>Bacteria</taxon>
        <taxon>Pseudomonadati</taxon>
        <taxon>Pseudomonadota</taxon>
        <taxon>Gammaproteobacteria</taxon>
        <taxon>Thiotrichales</taxon>
        <taxon>Piscirickettsiaceae</taxon>
        <taxon>Piscirickettsia</taxon>
    </lineage>
</organism>
<dbReference type="InterPro" id="IPR000119">
    <property type="entry name" value="Hist_DNA-bd"/>
</dbReference>
<name>A0A9Q5YLS3_PISSA</name>
<accession>A0A9Q5YLS3</accession>
<dbReference type="PANTHER" id="PTHR33175:SF5">
    <property type="entry name" value="INTEGRATION HOST FACTOR SUBUNIT BETA"/>
    <property type="match status" value="1"/>
</dbReference>
<dbReference type="InterPro" id="IPR010992">
    <property type="entry name" value="IHF-like_DNA-bd_dom_sf"/>
</dbReference>
<dbReference type="NCBIfam" id="NF001222">
    <property type="entry name" value="PRK00199.1"/>
    <property type="match status" value="1"/>
</dbReference>
<dbReference type="GeneID" id="66739797"/>
<dbReference type="PANTHER" id="PTHR33175">
    <property type="entry name" value="DNA-BINDING PROTEIN HU"/>
    <property type="match status" value="1"/>
</dbReference>
<dbReference type="Proteomes" id="UP000422232">
    <property type="component" value="Chromosome"/>
</dbReference>
<feature type="compositionally biased region" description="Basic and acidic residues" evidence="4">
    <location>
        <begin position="85"/>
        <end position="94"/>
    </location>
</feature>
<proteinExistence type="inferred from homology"/>
<dbReference type="SMART" id="SM00411">
    <property type="entry name" value="BHL"/>
    <property type="match status" value="1"/>
</dbReference>
<evidence type="ECO:0000256" key="2">
    <source>
        <dbReference type="ARBA" id="ARBA00023125"/>
    </source>
</evidence>
<dbReference type="InterPro" id="IPR020816">
    <property type="entry name" value="Histone-like_DNA-bd_CS"/>
</dbReference>
<dbReference type="SUPFAM" id="SSF47729">
    <property type="entry name" value="IHF-like DNA-binding proteins"/>
    <property type="match status" value="1"/>
</dbReference>
<dbReference type="CDD" id="cd13836">
    <property type="entry name" value="IHF_B"/>
    <property type="match status" value="1"/>
</dbReference>
<dbReference type="GO" id="GO:0003677">
    <property type="term" value="F:DNA binding"/>
    <property type="evidence" value="ECO:0007669"/>
    <property type="project" value="UniProtKB-KW"/>
</dbReference>
<dbReference type="PROSITE" id="PS00045">
    <property type="entry name" value="HISTONE_LIKE"/>
    <property type="match status" value="1"/>
</dbReference>
<dbReference type="Gene3D" id="4.10.520.10">
    <property type="entry name" value="IHF-like DNA-binding proteins"/>
    <property type="match status" value="1"/>
</dbReference>
<keyword evidence="6" id="KW-1185">Reference proteome</keyword>
<sequence>MTRSELIEHIAKRQNQFDDIKIEQIVRLILDQMAQSLIKNQRIEIRGFGSFSLHKRDPRKARNPKTGESVVTEPKHAIHFKPGKSMRERVDQSKHIYPIQEDKDDDHDDHDD</sequence>
<dbReference type="RefSeq" id="WP_016209985.1">
    <property type="nucleotide sequence ID" value="NZ_CP012413.1"/>
</dbReference>
<evidence type="ECO:0000256" key="3">
    <source>
        <dbReference type="RuleBase" id="RU003939"/>
    </source>
</evidence>
<dbReference type="Pfam" id="PF00216">
    <property type="entry name" value="Bac_DNA_binding"/>
    <property type="match status" value="1"/>
</dbReference>
<evidence type="ECO:0000313" key="5">
    <source>
        <dbReference type="EMBL" id="QGO07140.1"/>
    </source>
</evidence>
<gene>
    <name evidence="5" type="primary">ihfB</name>
    <name evidence="5" type="ORF">Psal009_03077</name>
</gene>
<feature type="compositionally biased region" description="Acidic residues" evidence="4">
    <location>
        <begin position="102"/>
        <end position="112"/>
    </location>
</feature>
<evidence type="ECO:0000313" key="6">
    <source>
        <dbReference type="Proteomes" id="UP000422232"/>
    </source>
</evidence>